<reference evidence="8 9" key="1">
    <citation type="submission" date="2019-02" db="EMBL/GenBank/DDBJ databases">
        <title>Deep-cultivation of Planctomycetes and their phenomic and genomic characterization uncovers novel biology.</title>
        <authorList>
            <person name="Wiegand S."/>
            <person name="Jogler M."/>
            <person name="Boedeker C."/>
            <person name="Pinto D."/>
            <person name="Vollmers J."/>
            <person name="Rivas-Marin E."/>
            <person name="Kohn T."/>
            <person name="Peeters S.H."/>
            <person name="Heuer A."/>
            <person name="Rast P."/>
            <person name="Oberbeckmann S."/>
            <person name="Bunk B."/>
            <person name="Jeske O."/>
            <person name="Meyerdierks A."/>
            <person name="Storesund J.E."/>
            <person name="Kallscheuer N."/>
            <person name="Luecker S."/>
            <person name="Lage O.M."/>
            <person name="Pohl T."/>
            <person name="Merkel B.J."/>
            <person name="Hornburger P."/>
            <person name="Mueller R.-W."/>
            <person name="Bruemmer F."/>
            <person name="Labrenz M."/>
            <person name="Spormann A.M."/>
            <person name="Op den Camp H."/>
            <person name="Overmann J."/>
            <person name="Amann R."/>
            <person name="Jetten M.S.M."/>
            <person name="Mascher T."/>
            <person name="Medema M.H."/>
            <person name="Devos D.P."/>
            <person name="Kaster A.-K."/>
            <person name="Ovreas L."/>
            <person name="Rohde M."/>
            <person name="Galperin M.Y."/>
            <person name="Jogler C."/>
        </authorList>
    </citation>
    <scope>NUCLEOTIDE SEQUENCE [LARGE SCALE GENOMIC DNA]</scope>
    <source>
        <strain evidence="8 9">Mal4</strain>
    </source>
</reference>
<dbReference type="SUPFAM" id="SSF111369">
    <property type="entry name" value="HlyD-like secretion proteins"/>
    <property type="match status" value="2"/>
</dbReference>
<dbReference type="Gene3D" id="2.40.50.100">
    <property type="match status" value="1"/>
</dbReference>
<evidence type="ECO:0000256" key="3">
    <source>
        <dbReference type="ARBA" id="ARBA00023054"/>
    </source>
</evidence>
<dbReference type="AlphaFoldDB" id="A0A517ZAC7"/>
<evidence type="ECO:0000256" key="2">
    <source>
        <dbReference type="ARBA" id="ARBA00009477"/>
    </source>
</evidence>
<evidence type="ECO:0000259" key="7">
    <source>
        <dbReference type="Pfam" id="PF25954"/>
    </source>
</evidence>
<gene>
    <name evidence="8" type="primary">cusB_2</name>
    <name evidence="8" type="ORF">Mal4_37110</name>
</gene>
<dbReference type="OrthoDB" id="5318766at2"/>
<dbReference type="InterPro" id="IPR050465">
    <property type="entry name" value="UPF0194_transport"/>
</dbReference>
<keyword evidence="5" id="KW-0732">Signal</keyword>
<dbReference type="Pfam" id="PF25881">
    <property type="entry name" value="HH_YBHG"/>
    <property type="match status" value="1"/>
</dbReference>
<dbReference type="GO" id="GO:0016020">
    <property type="term" value="C:membrane"/>
    <property type="evidence" value="ECO:0007669"/>
    <property type="project" value="InterPro"/>
</dbReference>
<dbReference type="Proteomes" id="UP000320496">
    <property type="component" value="Chromosome"/>
</dbReference>
<protein>
    <submittedName>
        <fullName evidence="8">Cation efflux system protein CusB</fullName>
    </submittedName>
</protein>
<dbReference type="KEGG" id="mri:Mal4_37110"/>
<evidence type="ECO:0000313" key="8">
    <source>
        <dbReference type="EMBL" id="QDU39369.1"/>
    </source>
</evidence>
<evidence type="ECO:0000256" key="1">
    <source>
        <dbReference type="ARBA" id="ARBA00004196"/>
    </source>
</evidence>
<dbReference type="Gene3D" id="2.40.420.20">
    <property type="match status" value="1"/>
</dbReference>
<dbReference type="Gene3D" id="1.10.287.470">
    <property type="entry name" value="Helix hairpin bin"/>
    <property type="match status" value="2"/>
</dbReference>
<feature type="signal peptide" evidence="5">
    <location>
        <begin position="1"/>
        <end position="25"/>
    </location>
</feature>
<dbReference type="GO" id="GO:0030313">
    <property type="term" value="C:cell envelope"/>
    <property type="evidence" value="ECO:0007669"/>
    <property type="project" value="UniProtKB-SubCell"/>
</dbReference>
<sequence length="427" mass="45998" precursor="true">MQRRICLCFAAIVLSLTGAVSGVLAQSPVIVSRVVEREVRTGQTFVGTILPEKRATIGSAVGGRVVEFPIDEGDRVEEGQALAKLLTNTINLELDAAEAELQLRKHELEELENGTRPEEITQARAQMEAARTALTFSEKRLERIQRLAARGDAATQDQLDEAIAGRDNAQATLDERTAAFELAGAGPRKEQIAQARARVAMQSALVQNLESKIVKHTMIARFNGYVVSEHTEVGAWVNSGDPVAEIVALDRVDVLAHVLETHVPHIRPGIESRVEVPALPDRFFVGKVAIVIPEGDQRSRTFPVKVRLENEIIDDHPLLKAGMLARVTLPTGARKKSLLVPKDALVLGGPSPMVYVIDVEGSGPKGKARPVPVELDIPSGSYVAVAGKLKPGERVVVRGNERLRPDQEVTITGEIAAEESASGGAGE</sequence>
<evidence type="ECO:0000259" key="6">
    <source>
        <dbReference type="Pfam" id="PF25881"/>
    </source>
</evidence>
<accession>A0A517ZAC7</accession>
<comment type="subcellular location">
    <subcellularLocation>
        <location evidence="1">Cell envelope</location>
    </subcellularLocation>
</comment>
<dbReference type="InterPro" id="IPR006143">
    <property type="entry name" value="RND_pump_MFP"/>
</dbReference>
<dbReference type="InterPro" id="IPR059052">
    <property type="entry name" value="HH_YbhG-like"/>
</dbReference>
<dbReference type="NCBIfam" id="TIGR01730">
    <property type="entry name" value="RND_mfp"/>
    <property type="match status" value="1"/>
</dbReference>
<feature type="coiled-coil region" evidence="4">
    <location>
        <begin position="89"/>
        <end position="147"/>
    </location>
</feature>
<dbReference type="Gene3D" id="2.40.30.170">
    <property type="match status" value="1"/>
</dbReference>
<evidence type="ECO:0000313" key="9">
    <source>
        <dbReference type="Proteomes" id="UP000320496"/>
    </source>
</evidence>
<dbReference type="Pfam" id="PF25954">
    <property type="entry name" value="Beta-barrel_RND_2"/>
    <property type="match status" value="1"/>
</dbReference>
<proteinExistence type="inferred from homology"/>
<feature type="domain" description="CusB-like beta-barrel" evidence="7">
    <location>
        <begin position="254"/>
        <end position="330"/>
    </location>
</feature>
<dbReference type="RefSeq" id="WP_145370558.1">
    <property type="nucleotide sequence ID" value="NZ_CP036275.1"/>
</dbReference>
<dbReference type="GO" id="GO:0022857">
    <property type="term" value="F:transmembrane transporter activity"/>
    <property type="evidence" value="ECO:0007669"/>
    <property type="project" value="InterPro"/>
</dbReference>
<dbReference type="InterPro" id="IPR058792">
    <property type="entry name" value="Beta-barrel_RND_2"/>
</dbReference>
<keyword evidence="9" id="KW-1185">Reference proteome</keyword>
<dbReference type="EMBL" id="CP036275">
    <property type="protein sequence ID" value="QDU39369.1"/>
    <property type="molecule type" value="Genomic_DNA"/>
</dbReference>
<organism evidence="8 9">
    <name type="scientific">Maioricimonas rarisocia</name>
    <dbReference type="NCBI Taxonomy" id="2528026"/>
    <lineage>
        <taxon>Bacteria</taxon>
        <taxon>Pseudomonadati</taxon>
        <taxon>Planctomycetota</taxon>
        <taxon>Planctomycetia</taxon>
        <taxon>Planctomycetales</taxon>
        <taxon>Planctomycetaceae</taxon>
        <taxon>Maioricimonas</taxon>
    </lineage>
</organism>
<keyword evidence="3 4" id="KW-0175">Coiled coil</keyword>
<evidence type="ECO:0000256" key="4">
    <source>
        <dbReference type="SAM" id="Coils"/>
    </source>
</evidence>
<comment type="similarity">
    <text evidence="2">Belongs to the membrane fusion protein (MFP) (TC 8.A.1) family.</text>
</comment>
<evidence type="ECO:0000256" key="5">
    <source>
        <dbReference type="SAM" id="SignalP"/>
    </source>
</evidence>
<dbReference type="PANTHER" id="PTHR32347">
    <property type="entry name" value="EFFLUX SYSTEM COMPONENT YKNX-RELATED"/>
    <property type="match status" value="1"/>
</dbReference>
<name>A0A517ZAC7_9PLAN</name>
<feature type="domain" description="YbhG-like alpha-helical hairpin" evidence="6">
    <location>
        <begin position="94"/>
        <end position="211"/>
    </location>
</feature>
<feature type="chain" id="PRO_5022016346" evidence="5">
    <location>
        <begin position="26"/>
        <end position="427"/>
    </location>
</feature>
<dbReference type="PANTHER" id="PTHR32347:SF14">
    <property type="entry name" value="EFFLUX SYSTEM COMPONENT YKNX-RELATED"/>
    <property type="match status" value="1"/>
</dbReference>